<keyword evidence="1" id="KW-0227">DNA damage</keyword>
<evidence type="ECO:0000256" key="1">
    <source>
        <dbReference type="ARBA" id="ARBA00022763"/>
    </source>
</evidence>
<dbReference type="InterPro" id="IPR036217">
    <property type="entry name" value="MethylDNA_cys_MeTrfase_DNAb"/>
</dbReference>
<protein>
    <submittedName>
        <fullName evidence="3">MGMT family protein</fullName>
    </submittedName>
</protein>
<dbReference type="CDD" id="cd06445">
    <property type="entry name" value="ATase"/>
    <property type="match status" value="1"/>
</dbReference>
<dbReference type="RefSeq" id="WP_263413828.1">
    <property type="nucleotide sequence ID" value="NZ_BAABBH010000001.1"/>
</dbReference>
<gene>
    <name evidence="3" type="ORF">ACK2TP_02405</name>
</gene>
<sequence>MKQRSTRTRAGGPDLHIPDQIVRERGKRLLQRDALRPNEQRDHAFRLMILSIPSGRVSTYGAVAAAAGYPRYHRAVAKLLRSEPADHLPWHRVLGAGGEIKLHDAAAEEQRARLELEGVVFRGKRVDMERYEHRLQPWQVYD</sequence>
<dbReference type="InterPro" id="IPR014048">
    <property type="entry name" value="MethylDNA_cys_MeTrfase_DNA-bd"/>
</dbReference>
<comment type="caution">
    <text evidence="3">The sequence shown here is derived from an EMBL/GenBank/DDBJ whole genome shotgun (WGS) entry which is preliminary data.</text>
</comment>
<feature type="domain" description="Methylated-DNA-[protein]-cysteine S-methyltransferase DNA binding" evidence="2">
    <location>
        <begin position="48"/>
        <end position="119"/>
    </location>
</feature>
<reference evidence="3 4" key="1">
    <citation type="submission" date="2024-12" db="EMBL/GenBank/DDBJ databases">
        <authorList>
            <person name="Lee Y."/>
        </authorList>
    </citation>
    <scope>NUCLEOTIDE SEQUENCE [LARGE SCALE GENOMIC DNA]</scope>
    <source>
        <strain evidence="3 4">03SUJ4</strain>
    </source>
</reference>
<dbReference type="EMBL" id="JBJYXY010000001">
    <property type="protein sequence ID" value="MFN2974608.1"/>
    <property type="molecule type" value="Genomic_DNA"/>
</dbReference>
<evidence type="ECO:0000259" key="2">
    <source>
        <dbReference type="Pfam" id="PF01035"/>
    </source>
</evidence>
<dbReference type="Gene3D" id="1.10.10.10">
    <property type="entry name" value="Winged helix-like DNA-binding domain superfamily/Winged helix DNA-binding domain"/>
    <property type="match status" value="1"/>
</dbReference>
<dbReference type="InterPro" id="IPR052520">
    <property type="entry name" value="ATL_DNA_repair"/>
</dbReference>
<dbReference type="PANTHER" id="PTHR42942:SF1">
    <property type="entry name" value="ALKYLTRANSFERASE-LIKE PROTEIN 1"/>
    <property type="match status" value="1"/>
</dbReference>
<organism evidence="3 4">
    <name type="scientific">Terriglobus aquaticus</name>
    <dbReference type="NCBI Taxonomy" id="940139"/>
    <lineage>
        <taxon>Bacteria</taxon>
        <taxon>Pseudomonadati</taxon>
        <taxon>Acidobacteriota</taxon>
        <taxon>Terriglobia</taxon>
        <taxon>Terriglobales</taxon>
        <taxon>Acidobacteriaceae</taxon>
        <taxon>Terriglobus</taxon>
    </lineage>
</organism>
<accession>A0ABW9KGI1</accession>
<evidence type="ECO:0000313" key="4">
    <source>
        <dbReference type="Proteomes" id="UP001634747"/>
    </source>
</evidence>
<dbReference type="SUPFAM" id="SSF46767">
    <property type="entry name" value="Methylated DNA-protein cysteine methyltransferase, C-terminal domain"/>
    <property type="match status" value="1"/>
</dbReference>
<proteinExistence type="predicted"/>
<dbReference type="Proteomes" id="UP001634747">
    <property type="component" value="Unassembled WGS sequence"/>
</dbReference>
<evidence type="ECO:0000313" key="3">
    <source>
        <dbReference type="EMBL" id="MFN2974608.1"/>
    </source>
</evidence>
<dbReference type="InterPro" id="IPR036388">
    <property type="entry name" value="WH-like_DNA-bd_sf"/>
</dbReference>
<keyword evidence="4" id="KW-1185">Reference proteome</keyword>
<dbReference type="Pfam" id="PF01035">
    <property type="entry name" value="DNA_binding_1"/>
    <property type="match status" value="1"/>
</dbReference>
<dbReference type="PANTHER" id="PTHR42942">
    <property type="entry name" value="6-O-METHYLGUANINE DNA METHYLTRANSFERASE"/>
    <property type="match status" value="1"/>
</dbReference>
<name>A0ABW9KGI1_9BACT</name>